<dbReference type="RefSeq" id="WP_277898412.1">
    <property type="nucleotide sequence ID" value="NZ_JAPMUA010000001.1"/>
</dbReference>
<proteinExistence type="predicted"/>
<protein>
    <submittedName>
        <fullName evidence="1">Uncharacterized protein</fullName>
    </submittedName>
</protein>
<dbReference type="Proteomes" id="UP001153642">
    <property type="component" value="Unassembled WGS sequence"/>
</dbReference>
<reference evidence="1" key="1">
    <citation type="submission" date="2022-11" db="EMBL/GenBank/DDBJ databases">
        <title>High-quality draft genome sequence of Galbibacter sp. strain CMA-7.</title>
        <authorList>
            <person name="Wei L."/>
            <person name="Dong C."/>
            <person name="Shao Z."/>
        </authorList>
    </citation>
    <scope>NUCLEOTIDE SEQUENCE</scope>
    <source>
        <strain evidence="1">CMA-7</strain>
    </source>
</reference>
<keyword evidence="2" id="KW-1185">Reference proteome</keyword>
<gene>
    <name evidence="1" type="ORF">OSR52_02155</name>
</gene>
<evidence type="ECO:0000313" key="1">
    <source>
        <dbReference type="EMBL" id="MDG3584654.1"/>
    </source>
</evidence>
<dbReference type="EMBL" id="JAPMUA010000001">
    <property type="protein sequence ID" value="MDG3584654.1"/>
    <property type="molecule type" value="Genomic_DNA"/>
</dbReference>
<sequence length="74" mass="9174">MPLLFDKKAFLFYGYNPKETHLSKHNRKYTFFEVYNTCFKYRVRFEFISFEDVKTYDKTKYGSITDPVNEYKER</sequence>
<evidence type="ECO:0000313" key="2">
    <source>
        <dbReference type="Proteomes" id="UP001153642"/>
    </source>
</evidence>
<accession>A0ABT6FN11</accession>
<name>A0ABT6FN11_9FLAO</name>
<organism evidence="1 2">
    <name type="scientific">Galbibacter pacificus</name>
    <dbReference type="NCBI Taxonomy" id="2996052"/>
    <lineage>
        <taxon>Bacteria</taxon>
        <taxon>Pseudomonadati</taxon>
        <taxon>Bacteroidota</taxon>
        <taxon>Flavobacteriia</taxon>
        <taxon>Flavobacteriales</taxon>
        <taxon>Flavobacteriaceae</taxon>
        <taxon>Galbibacter</taxon>
    </lineage>
</organism>
<comment type="caution">
    <text evidence="1">The sequence shown here is derived from an EMBL/GenBank/DDBJ whole genome shotgun (WGS) entry which is preliminary data.</text>
</comment>